<dbReference type="PANTHER" id="PTHR30411:SF9">
    <property type="entry name" value="MULTIFUNCTIONAL SER_THR-TRNA DEACYLASE PROXP-Y"/>
    <property type="match status" value="1"/>
</dbReference>
<reference evidence="3 5" key="2">
    <citation type="submission" date="2017-01" db="EMBL/GenBank/DDBJ databases">
        <title>Phylogeographic, genomic and meropenem susceptibility analysis of Burkholderia ubonensis.</title>
        <authorList>
            <person name="Price E.P."/>
            <person name="Sarovich D.S."/>
            <person name="Webb J.R."/>
            <person name="Hall C.M."/>
            <person name="Sahl J.W."/>
            <person name="Kaestli M."/>
            <person name="Mayo M."/>
            <person name="Harrington G."/>
            <person name="Baker A.L."/>
            <person name="Sidak-Loftis L.C."/>
            <person name="Lummis M."/>
            <person name="Schupp J.M."/>
            <person name="Gillece J.D."/>
            <person name="Tuanyok A."/>
            <person name="Warner J."/>
            <person name="Busch J.D."/>
            <person name="Keim P."/>
            <person name="Currie B.J."/>
            <person name="Wagner D.M."/>
        </authorList>
    </citation>
    <scope>NUCLEOTIDE SEQUENCE [LARGE SCALE GENOMIC DNA]</scope>
    <source>
        <strain evidence="3 5">A21</strain>
    </source>
</reference>
<comment type="caution">
    <text evidence="2">The sequence shown here is derived from an EMBL/GenBank/DDBJ whole genome shotgun (WGS) entry which is preliminary data.</text>
</comment>
<dbReference type="SUPFAM" id="SSF55826">
    <property type="entry name" value="YbaK/ProRS associated domain"/>
    <property type="match status" value="1"/>
</dbReference>
<name>A0A102L062_9BURK</name>
<dbReference type="CDD" id="cd04336">
    <property type="entry name" value="YeaK"/>
    <property type="match status" value="1"/>
</dbReference>
<dbReference type="EMBL" id="LOTN01000054">
    <property type="protein sequence ID" value="KUZ84665.1"/>
    <property type="molecule type" value="Genomic_DNA"/>
</dbReference>
<dbReference type="RefSeq" id="WP_059614211.1">
    <property type="nucleotide sequence ID" value="NZ_LOTK01000089.1"/>
</dbReference>
<organism evidence="2 4">
    <name type="scientific">Burkholderia ubonensis</name>
    <dbReference type="NCBI Taxonomy" id="101571"/>
    <lineage>
        <taxon>Bacteria</taxon>
        <taxon>Pseudomonadati</taxon>
        <taxon>Pseudomonadota</taxon>
        <taxon>Betaproteobacteria</taxon>
        <taxon>Burkholderiales</taxon>
        <taxon>Burkholderiaceae</taxon>
        <taxon>Burkholderia</taxon>
        <taxon>Burkholderia cepacia complex</taxon>
    </lineage>
</organism>
<dbReference type="InterPro" id="IPR036754">
    <property type="entry name" value="YbaK/aa-tRNA-synt-asso_dom_sf"/>
</dbReference>
<dbReference type="Gene3D" id="3.90.960.10">
    <property type="entry name" value="YbaK/aminoacyl-tRNA synthetase-associated domain"/>
    <property type="match status" value="1"/>
</dbReference>
<dbReference type="EMBL" id="MTJZ01000021">
    <property type="protein sequence ID" value="OMG72092.1"/>
    <property type="molecule type" value="Genomic_DNA"/>
</dbReference>
<dbReference type="Proteomes" id="UP000065521">
    <property type="component" value="Unassembled WGS sequence"/>
</dbReference>
<reference evidence="2 4" key="1">
    <citation type="submission" date="2015-11" db="EMBL/GenBank/DDBJ databases">
        <title>Expanding the genomic diversity of Burkholderia species for the development of highly accurate diagnostics.</title>
        <authorList>
            <person name="Sahl J."/>
            <person name="Keim P."/>
            <person name="Wagner D."/>
        </authorList>
    </citation>
    <scope>NUCLEOTIDE SEQUENCE [LARGE SCALE GENOMIC DNA]</scope>
    <source>
        <strain evidence="2 4">RF32-BP4</strain>
    </source>
</reference>
<evidence type="ECO:0000313" key="3">
    <source>
        <dbReference type="EMBL" id="OMG72092.1"/>
    </source>
</evidence>
<proteinExistence type="predicted"/>
<gene>
    <name evidence="3" type="ORF">BW685_17790</name>
    <name evidence="2" type="ORF">WI38_25680</name>
</gene>
<dbReference type="Pfam" id="PF04073">
    <property type="entry name" value="tRNA_edit"/>
    <property type="match status" value="1"/>
</dbReference>
<sequence>MYEKLVALLDREGARYRVIEHPAEGRSDLVAAIRGTSPGQGAKAMLCKGKDAGQALILAILPGDRKLDFKKVAAAAGLKKATLASADEAQHETGCAIGAIPPFSFSSTIRLIVDPDLIGSFDEIAFNAGRLDRSIVLSSADYVRIANPLLQPLCV</sequence>
<dbReference type="InterPro" id="IPR044786">
    <property type="entry name" value="PROXY"/>
</dbReference>
<dbReference type="InterPro" id="IPR007214">
    <property type="entry name" value="YbaK/aa-tRNA-synth-assoc-dom"/>
</dbReference>
<evidence type="ECO:0000313" key="4">
    <source>
        <dbReference type="Proteomes" id="UP000065521"/>
    </source>
</evidence>
<dbReference type="PANTHER" id="PTHR30411">
    <property type="entry name" value="CYTOPLASMIC PROTEIN"/>
    <property type="match status" value="1"/>
</dbReference>
<dbReference type="AlphaFoldDB" id="A0A102L062"/>
<dbReference type="Proteomes" id="UP000187194">
    <property type="component" value="Unassembled WGS sequence"/>
</dbReference>
<evidence type="ECO:0000259" key="1">
    <source>
        <dbReference type="Pfam" id="PF04073"/>
    </source>
</evidence>
<dbReference type="GO" id="GO:0002161">
    <property type="term" value="F:aminoacyl-tRNA deacylase activity"/>
    <property type="evidence" value="ECO:0007669"/>
    <property type="project" value="InterPro"/>
</dbReference>
<feature type="domain" description="YbaK/aminoacyl-tRNA synthetase-associated" evidence="1">
    <location>
        <begin position="29"/>
        <end position="144"/>
    </location>
</feature>
<evidence type="ECO:0000313" key="2">
    <source>
        <dbReference type="EMBL" id="KUZ84665.1"/>
    </source>
</evidence>
<evidence type="ECO:0000313" key="5">
    <source>
        <dbReference type="Proteomes" id="UP000187194"/>
    </source>
</evidence>
<accession>A0A102L062</accession>
<protein>
    <recommendedName>
        <fullName evidence="1">YbaK/aminoacyl-tRNA synthetase-associated domain-containing protein</fullName>
    </recommendedName>
</protein>